<feature type="chain" id="PRO_5042990289" description="Secreted protein" evidence="1">
    <location>
        <begin position="21"/>
        <end position="73"/>
    </location>
</feature>
<name>A0AAN6WZY6_9PEZI</name>
<organism evidence="2 3">
    <name type="scientific">Podospora australis</name>
    <dbReference type="NCBI Taxonomy" id="1536484"/>
    <lineage>
        <taxon>Eukaryota</taxon>
        <taxon>Fungi</taxon>
        <taxon>Dikarya</taxon>
        <taxon>Ascomycota</taxon>
        <taxon>Pezizomycotina</taxon>
        <taxon>Sordariomycetes</taxon>
        <taxon>Sordariomycetidae</taxon>
        <taxon>Sordariales</taxon>
        <taxon>Podosporaceae</taxon>
        <taxon>Podospora</taxon>
    </lineage>
</organism>
<proteinExistence type="predicted"/>
<feature type="signal peptide" evidence="1">
    <location>
        <begin position="1"/>
        <end position="20"/>
    </location>
</feature>
<reference evidence="2" key="1">
    <citation type="journal article" date="2023" name="Mol. Phylogenet. Evol.">
        <title>Genome-scale phylogeny and comparative genomics of the fungal order Sordariales.</title>
        <authorList>
            <person name="Hensen N."/>
            <person name="Bonometti L."/>
            <person name="Westerberg I."/>
            <person name="Brannstrom I.O."/>
            <person name="Guillou S."/>
            <person name="Cros-Aarteil S."/>
            <person name="Calhoun S."/>
            <person name="Haridas S."/>
            <person name="Kuo A."/>
            <person name="Mondo S."/>
            <person name="Pangilinan J."/>
            <person name="Riley R."/>
            <person name="LaButti K."/>
            <person name="Andreopoulos B."/>
            <person name="Lipzen A."/>
            <person name="Chen C."/>
            <person name="Yan M."/>
            <person name="Daum C."/>
            <person name="Ng V."/>
            <person name="Clum A."/>
            <person name="Steindorff A."/>
            <person name="Ohm R.A."/>
            <person name="Martin F."/>
            <person name="Silar P."/>
            <person name="Natvig D.O."/>
            <person name="Lalanne C."/>
            <person name="Gautier V."/>
            <person name="Ament-Velasquez S.L."/>
            <person name="Kruys A."/>
            <person name="Hutchinson M.I."/>
            <person name="Powell A.J."/>
            <person name="Barry K."/>
            <person name="Miller A.N."/>
            <person name="Grigoriev I.V."/>
            <person name="Debuchy R."/>
            <person name="Gladieux P."/>
            <person name="Hiltunen Thoren M."/>
            <person name="Johannesson H."/>
        </authorList>
    </citation>
    <scope>NUCLEOTIDE SEQUENCE</scope>
    <source>
        <strain evidence="2">PSN309</strain>
    </source>
</reference>
<gene>
    <name evidence="2" type="ORF">QBC35DRAFT_493037</name>
</gene>
<keyword evidence="1" id="KW-0732">Signal</keyword>
<dbReference type="EMBL" id="MU864374">
    <property type="protein sequence ID" value="KAK4189572.1"/>
    <property type="molecule type" value="Genomic_DNA"/>
</dbReference>
<evidence type="ECO:0008006" key="4">
    <source>
        <dbReference type="Google" id="ProtNLM"/>
    </source>
</evidence>
<keyword evidence="3" id="KW-1185">Reference proteome</keyword>
<dbReference type="Proteomes" id="UP001302126">
    <property type="component" value="Unassembled WGS sequence"/>
</dbReference>
<evidence type="ECO:0000313" key="3">
    <source>
        <dbReference type="Proteomes" id="UP001302126"/>
    </source>
</evidence>
<evidence type="ECO:0000256" key="1">
    <source>
        <dbReference type="SAM" id="SignalP"/>
    </source>
</evidence>
<comment type="caution">
    <text evidence="2">The sequence shown here is derived from an EMBL/GenBank/DDBJ whole genome shotgun (WGS) entry which is preliminary data.</text>
</comment>
<accession>A0AAN6WZY6</accession>
<dbReference type="AlphaFoldDB" id="A0AAN6WZY6"/>
<reference evidence="2" key="2">
    <citation type="submission" date="2023-05" db="EMBL/GenBank/DDBJ databases">
        <authorList>
            <consortium name="Lawrence Berkeley National Laboratory"/>
            <person name="Steindorff A."/>
            <person name="Hensen N."/>
            <person name="Bonometti L."/>
            <person name="Westerberg I."/>
            <person name="Brannstrom I.O."/>
            <person name="Guillou S."/>
            <person name="Cros-Aarteil S."/>
            <person name="Calhoun S."/>
            <person name="Haridas S."/>
            <person name="Kuo A."/>
            <person name="Mondo S."/>
            <person name="Pangilinan J."/>
            <person name="Riley R."/>
            <person name="Labutti K."/>
            <person name="Andreopoulos B."/>
            <person name="Lipzen A."/>
            <person name="Chen C."/>
            <person name="Yanf M."/>
            <person name="Daum C."/>
            <person name="Ng V."/>
            <person name="Clum A."/>
            <person name="Ohm R."/>
            <person name="Martin F."/>
            <person name="Silar P."/>
            <person name="Natvig D."/>
            <person name="Lalanne C."/>
            <person name="Gautier V."/>
            <person name="Ament-Velasquez S.L."/>
            <person name="Kruys A."/>
            <person name="Hutchinson M.I."/>
            <person name="Powell A.J."/>
            <person name="Barry K."/>
            <person name="Miller A.N."/>
            <person name="Grigoriev I.V."/>
            <person name="Debuchy R."/>
            <person name="Gladieux P."/>
            <person name="Thoren M.H."/>
            <person name="Johannesson H."/>
        </authorList>
    </citation>
    <scope>NUCLEOTIDE SEQUENCE</scope>
    <source>
        <strain evidence="2">PSN309</strain>
    </source>
</reference>
<sequence>MPHHNHRFLLLELLVGTVLLFVPLPSAPDGGCDGMTGVRQDGAMVLFLAGMLDEKSELRNDVAARSSRRDVGT</sequence>
<evidence type="ECO:0000313" key="2">
    <source>
        <dbReference type="EMBL" id="KAK4189572.1"/>
    </source>
</evidence>
<protein>
    <recommendedName>
        <fullName evidence="4">Secreted protein</fullName>
    </recommendedName>
</protein>